<dbReference type="AlphaFoldDB" id="A0A2I0B7R7"/>
<keyword evidence="3" id="KW-1185">Reference proteome</keyword>
<protein>
    <submittedName>
        <fullName evidence="2">Uncharacterized protein</fullName>
    </submittedName>
</protein>
<evidence type="ECO:0000256" key="1">
    <source>
        <dbReference type="SAM" id="MobiDB-lite"/>
    </source>
</evidence>
<name>A0A2I0B7R7_9ASPA</name>
<dbReference type="OrthoDB" id="786567at2759"/>
<dbReference type="PANTHER" id="PTHR31286">
    <property type="entry name" value="GLYCINE-RICH CELL WALL STRUCTURAL PROTEIN 1.8-LIKE"/>
    <property type="match status" value="1"/>
</dbReference>
<feature type="compositionally biased region" description="Pro residues" evidence="1">
    <location>
        <begin position="180"/>
        <end position="189"/>
    </location>
</feature>
<dbReference type="EMBL" id="KZ451906">
    <property type="protein sequence ID" value="PKA63836.1"/>
    <property type="molecule type" value="Genomic_DNA"/>
</dbReference>
<feature type="compositionally biased region" description="Pro residues" evidence="1">
    <location>
        <begin position="547"/>
        <end position="557"/>
    </location>
</feature>
<feature type="region of interest" description="Disordered" evidence="1">
    <location>
        <begin position="28"/>
        <end position="87"/>
    </location>
</feature>
<gene>
    <name evidence="2" type="ORF">AXF42_Ash004845</name>
</gene>
<feature type="region of interest" description="Disordered" evidence="1">
    <location>
        <begin position="505"/>
        <end position="604"/>
    </location>
</feature>
<dbReference type="PANTHER" id="PTHR31286:SF179">
    <property type="entry name" value="RNASE H TYPE-1 DOMAIN-CONTAINING PROTEIN"/>
    <property type="match status" value="1"/>
</dbReference>
<dbReference type="InterPro" id="IPR040256">
    <property type="entry name" value="At4g02000-like"/>
</dbReference>
<sequence length="683" mass="73790">MRSLFCGRLPGASAAFFPGAGGSQRLPLLSSGRFGDSTRMEGRSPVAPGDGLLPAPLPDDAEDGDGVSPAICDNSAEDGDDSAFSPRGTRVADNLAGRAALYVASPSMADSLCEASAGVGPICLFSRSVLGGTDFKPALPLGQTAPQALLGLLSSVRPATWIGSAGPPSPVGPFLVEQPSGPPAGPPTAPAAGFLAGPHAGLSSPSKPSFANLLKGGQQGILQPLHFEHEIAKPPELLNDMPIFTFSDDEIAIMSKPLKISAIGFFPRSRPNMQIIRSFFNSCNFMGEHQVSLLDSKHILIRFASQGDLERVRLLDNLCIGRYPIKVWKWEIGYRPDQDPPILPVWMSFQGLPIEFWGGLKSFASIFGHPLKFDAATVRFLRRSMARVLVDFDARKNYLDEILISSESGTVFLQPIIIERRPHYCTRCYRLGHSLHSCYFQHPELRILRKLAPNPNGLLLAQKSHLSPLLGPEVAHADSKTTHPPVGLAEAQQAHIDSLPLVSQEEAHDPDEALPLAHPSPPLSPSSKPNVGPFIEAQSTSTSQELPSPPPLSPIIGPPLDQKAHLSYTPHSSPSLDGDPSPKLGPLMGPPRPSHPHFPKRPHLPSPLKSFQFLGLHCRMDLHSPKLSPLMGLSRPKHHLFPLRPHLPSLLPLHPPLFLHPFFQTLRSPKTQLGLLLPFTPHP</sequence>
<feature type="compositionally biased region" description="Basic residues" evidence="1">
    <location>
        <begin position="594"/>
        <end position="603"/>
    </location>
</feature>
<accession>A0A2I0B7R7</accession>
<evidence type="ECO:0000313" key="3">
    <source>
        <dbReference type="Proteomes" id="UP000236161"/>
    </source>
</evidence>
<organism evidence="2 3">
    <name type="scientific">Apostasia shenzhenica</name>
    <dbReference type="NCBI Taxonomy" id="1088818"/>
    <lineage>
        <taxon>Eukaryota</taxon>
        <taxon>Viridiplantae</taxon>
        <taxon>Streptophyta</taxon>
        <taxon>Embryophyta</taxon>
        <taxon>Tracheophyta</taxon>
        <taxon>Spermatophyta</taxon>
        <taxon>Magnoliopsida</taxon>
        <taxon>Liliopsida</taxon>
        <taxon>Asparagales</taxon>
        <taxon>Orchidaceae</taxon>
        <taxon>Apostasioideae</taxon>
        <taxon>Apostasia</taxon>
    </lineage>
</organism>
<dbReference type="Proteomes" id="UP000236161">
    <property type="component" value="Unassembled WGS sequence"/>
</dbReference>
<reference evidence="2 3" key="1">
    <citation type="journal article" date="2017" name="Nature">
        <title>The Apostasia genome and the evolution of orchids.</title>
        <authorList>
            <person name="Zhang G.Q."/>
            <person name="Liu K.W."/>
            <person name="Li Z."/>
            <person name="Lohaus R."/>
            <person name="Hsiao Y.Y."/>
            <person name="Niu S.C."/>
            <person name="Wang J.Y."/>
            <person name="Lin Y.C."/>
            <person name="Xu Q."/>
            <person name="Chen L.J."/>
            <person name="Yoshida K."/>
            <person name="Fujiwara S."/>
            <person name="Wang Z.W."/>
            <person name="Zhang Y.Q."/>
            <person name="Mitsuda N."/>
            <person name="Wang M."/>
            <person name="Liu G.H."/>
            <person name="Pecoraro L."/>
            <person name="Huang H.X."/>
            <person name="Xiao X.J."/>
            <person name="Lin M."/>
            <person name="Wu X.Y."/>
            <person name="Wu W.L."/>
            <person name="Chen Y.Y."/>
            <person name="Chang S.B."/>
            <person name="Sakamoto S."/>
            <person name="Ohme-Takagi M."/>
            <person name="Yagi M."/>
            <person name="Zeng S.J."/>
            <person name="Shen C.Y."/>
            <person name="Yeh C.M."/>
            <person name="Luo Y.B."/>
            <person name="Tsai W.C."/>
            <person name="Van de Peer Y."/>
            <person name="Liu Z.J."/>
        </authorList>
    </citation>
    <scope>NUCLEOTIDE SEQUENCE [LARGE SCALE GENOMIC DNA]</scope>
    <source>
        <strain evidence="3">cv. Shenzhen</strain>
        <tissue evidence="2">Stem</tissue>
    </source>
</reference>
<evidence type="ECO:0000313" key="2">
    <source>
        <dbReference type="EMBL" id="PKA63836.1"/>
    </source>
</evidence>
<proteinExistence type="predicted"/>
<feature type="region of interest" description="Disordered" evidence="1">
    <location>
        <begin position="178"/>
        <end position="203"/>
    </location>
</feature>